<evidence type="ECO:0000256" key="2">
    <source>
        <dbReference type="SAM" id="MobiDB-lite"/>
    </source>
</evidence>
<comment type="caution">
    <text evidence="3">The sequence shown here is derived from an EMBL/GenBank/DDBJ whole genome shotgun (WGS) entry which is preliminary data.</text>
</comment>
<proteinExistence type="predicted"/>
<dbReference type="Proteomes" id="UP000477488">
    <property type="component" value="Unassembled WGS sequence"/>
</dbReference>
<dbReference type="Pfam" id="PF03480">
    <property type="entry name" value="DctP"/>
    <property type="match status" value="1"/>
</dbReference>
<feature type="region of interest" description="Disordered" evidence="2">
    <location>
        <begin position="1"/>
        <end position="29"/>
    </location>
</feature>
<keyword evidence="4" id="KW-1185">Reference proteome</keyword>
<feature type="compositionally biased region" description="Low complexity" evidence="2">
    <location>
        <begin position="1"/>
        <end position="20"/>
    </location>
</feature>
<evidence type="ECO:0000313" key="4">
    <source>
        <dbReference type="Proteomes" id="UP000477488"/>
    </source>
</evidence>
<reference evidence="3 4" key="1">
    <citation type="submission" date="2019-09" db="EMBL/GenBank/DDBJ databases">
        <title>In-depth cultivation of the pig gut microbiome towards novel bacterial diversity and tailored functional studies.</title>
        <authorList>
            <person name="Wylensek D."/>
            <person name="Hitch T.C.A."/>
            <person name="Clavel T."/>
        </authorList>
    </citation>
    <scope>NUCLEOTIDE SEQUENCE [LARGE SCALE GENOMIC DNA]</scope>
    <source>
        <strain evidence="3 4">PG-178-WT-4</strain>
    </source>
</reference>
<sequence length="366" mass="40416">MSPWPCGCRGSSGSSDLSSPRKGKNRQRTRRLQMFRHFTALLCAVLLLCAFGVTPASAGKVWKLGHTLPKDTPEDLAIQDFARRVGELTNGAIKIKVFPAMQLGDWTVMQQRVSMGGLEMATQPPSSQADKRISFLYFPYLFKNVAMLQKNLAVGAPFRTALDQLFIGQNIYPVTYVPLFFGGVGSKTLPKDWDKPGAPKGIKLRVPNDPSFALHAESMGYQPTPIPMSDTFTALQTGIVDGVLGFGAVGNYVNYRDLVKYYIPLNDFIQLWPVMINLKLWEGLPEAQKKAVTQAAGELEARRYADFTALDASYRSKLQQAGVSVVDVSPEVIDAFAKAAREQCWPALSEKIDKTWISKALESITE</sequence>
<evidence type="ECO:0000256" key="1">
    <source>
        <dbReference type="ARBA" id="ARBA00022729"/>
    </source>
</evidence>
<dbReference type="GO" id="GO:0055085">
    <property type="term" value="P:transmembrane transport"/>
    <property type="evidence" value="ECO:0007669"/>
    <property type="project" value="InterPro"/>
</dbReference>
<organism evidence="3 4">
    <name type="scientific">Desulfovibrio porci</name>
    <dbReference type="NCBI Taxonomy" id="2605782"/>
    <lineage>
        <taxon>Bacteria</taxon>
        <taxon>Pseudomonadati</taxon>
        <taxon>Thermodesulfobacteriota</taxon>
        <taxon>Desulfovibrionia</taxon>
        <taxon>Desulfovibrionales</taxon>
        <taxon>Desulfovibrionaceae</taxon>
        <taxon>Desulfovibrio</taxon>
    </lineage>
</organism>
<protein>
    <submittedName>
        <fullName evidence="3">C4-dicarboxylate ABC transporter</fullName>
    </submittedName>
</protein>
<gene>
    <name evidence="3" type="ORF">FYJ44_05380</name>
</gene>
<evidence type="ECO:0000313" key="3">
    <source>
        <dbReference type="EMBL" id="MSS27492.1"/>
    </source>
</evidence>
<dbReference type="PANTHER" id="PTHR33376:SF5">
    <property type="entry name" value="EXTRACYTOPLASMIC SOLUTE RECEPTOR PROTEIN"/>
    <property type="match status" value="1"/>
</dbReference>
<dbReference type="InterPro" id="IPR038404">
    <property type="entry name" value="TRAP_DctP_sf"/>
</dbReference>
<dbReference type="InterPro" id="IPR018389">
    <property type="entry name" value="DctP_fam"/>
</dbReference>
<accession>A0A6L5XK29</accession>
<dbReference type="EMBL" id="VUMH01000004">
    <property type="protein sequence ID" value="MSS27492.1"/>
    <property type="molecule type" value="Genomic_DNA"/>
</dbReference>
<name>A0A6L5XK29_9BACT</name>
<dbReference type="AlphaFoldDB" id="A0A6L5XK29"/>
<dbReference type="Gene3D" id="3.40.190.170">
    <property type="entry name" value="Bacterial extracellular solute-binding protein, family 7"/>
    <property type="match status" value="1"/>
</dbReference>
<keyword evidence="1" id="KW-0732">Signal</keyword>
<dbReference type="NCBIfam" id="NF037995">
    <property type="entry name" value="TRAP_S1"/>
    <property type="match status" value="1"/>
</dbReference>
<dbReference type="PANTHER" id="PTHR33376">
    <property type="match status" value="1"/>
</dbReference>